<dbReference type="RefSeq" id="XP_002137872.2">
    <property type="nucleotide sequence ID" value="XM_002137836.3"/>
</dbReference>
<gene>
    <name evidence="3" type="primary">LOC6897767</name>
</gene>
<reference evidence="2" key="1">
    <citation type="submission" date="2024-06" db="UniProtKB">
        <authorList>
            <consortium name="RefSeq"/>
        </authorList>
    </citation>
    <scope>NUCLEOTIDE SEQUENCE [LARGE SCALE GENOMIC DNA]</scope>
    <source>
        <strain evidence="2">MV2-25</strain>
    </source>
</reference>
<protein>
    <submittedName>
        <fullName evidence="3">Uncharacterized protein</fullName>
    </submittedName>
</protein>
<accession>A0A6I8V3C7</accession>
<feature type="region of interest" description="Disordered" evidence="1">
    <location>
        <begin position="358"/>
        <end position="392"/>
    </location>
</feature>
<feature type="region of interest" description="Disordered" evidence="1">
    <location>
        <begin position="302"/>
        <end position="341"/>
    </location>
</feature>
<name>A0A6I8V3C7_DROPS</name>
<evidence type="ECO:0000313" key="3">
    <source>
        <dbReference type="RefSeq" id="XP_002137872.2"/>
    </source>
</evidence>
<dbReference type="Proteomes" id="UP000001819">
    <property type="component" value="Chromosome 2"/>
</dbReference>
<dbReference type="InParanoid" id="A0A6I8V3C7"/>
<proteinExistence type="predicted"/>
<keyword evidence="2" id="KW-1185">Reference proteome</keyword>
<organism evidence="2 3">
    <name type="scientific">Drosophila pseudoobscura pseudoobscura</name>
    <name type="common">Fruit fly</name>
    <dbReference type="NCBI Taxonomy" id="46245"/>
    <lineage>
        <taxon>Eukaryota</taxon>
        <taxon>Metazoa</taxon>
        <taxon>Ecdysozoa</taxon>
        <taxon>Arthropoda</taxon>
        <taxon>Hexapoda</taxon>
        <taxon>Insecta</taxon>
        <taxon>Pterygota</taxon>
        <taxon>Neoptera</taxon>
        <taxon>Endopterygota</taxon>
        <taxon>Diptera</taxon>
        <taxon>Brachycera</taxon>
        <taxon>Muscomorpha</taxon>
        <taxon>Ephydroidea</taxon>
        <taxon>Drosophilidae</taxon>
        <taxon>Drosophila</taxon>
        <taxon>Sophophora</taxon>
    </lineage>
</organism>
<reference evidence="3" key="2">
    <citation type="submission" date="2025-08" db="UniProtKB">
        <authorList>
            <consortium name="RefSeq"/>
        </authorList>
    </citation>
    <scope>IDENTIFICATION</scope>
    <source>
        <strain evidence="3">MV-25-SWS-2005</strain>
        <tissue evidence="3">Whole body</tissue>
    </source>
</reference>
<evidence type="ECO:0000256" key="1">
    <source>
        <dbReference type="SAM" id="MobiDB-lite"/>
    </source>
</evidence>
<sequence>MEEKVKKVEGAAGVCCCNCRQKLNPRQLFEDNLEDIAKSLAQIMLICGIHATKCCQARSIIKRAFVYYEKMRTQCTPSAAPGSRLNRSDMLQALRIKCQMERVEAMLSYSIVKRAFKAFFHGKPPASISNPFGDAMAIHNQQRAWMHAAYKTSKIFEIYQPAFFWAHKFYEREIGAVYEALYSRMSARCNPMQVPLCTCRGCSKQVVPGDPRPPDRRVLRKLALKDDCDLPKACILCGLQLPSRTVKLPRPVRNAEVNLPRCDKCNSPFLICECNIDQLTGEEYGECGQDSYKVKWYRLEDEQPQPKPKPKSQRPPCAGDMLPEDEDGDEDSSSAAASTEDWENHHCPVDCRHDSGSGSSDVCPGDVGSSNVCDGGATSEGSTSESCTDPGDGMVDKLEDYLNKLWAEEVAEKKNQQTYVARTVPEPREPCKRCRG</sequence>
<evidence type="ECO:0000313" key="2">
    <source>
        <dbReference type="Proteomes" id="UP000001819"/>
    </source>
</evidence>
<dbReference type="KEGG" id="dpo:6897767"/>
<dbReference type="AlphaFoldDB" id="A0A6I8V3C7"/>
<feature type="compositionally biased region" description="Low complexity" evidence="1">
    <location>
        <begin position="375"/>
        <end position="386"/>
    </location>
</feature>
<feature type="compositionally biased region" description="Acidic residues" evidence="1">
    <location>
        <begin position="322"/>
        <end position="332"/>
    </location>
</feature>